<evidence type="ECO:0000313" key="6">
    <source>
        <dbReference type="EMBL" id="TDQ00980.1"/>
    </source>
</evidence>
<evidence type="ECO:0000256" key="4">
    <source>
        <dbReference type="ARBA" id="ARBA00023002"/>
    </source>
</evidence>
<accession>A0A4R6SHG0</accession>
<dbReference type="AlphaFoldDB" id="A0A4R6SHG0"/>
<name>A0A4R6SHG0_LABRH</name>
<dbReference type="InterPro" id="IPR006076">
    <property type="entry name" value="FAD-dep_OxRdtase"/>
</dbReference>
<reference evidence="6 7" key="1">
    <citation type="submission" date="2019-03" db="EMBL/GenBank/DDBJ databases">
        <title>Genomic Encyclopedia of Type Strains, Phase IV (KMG-IV): sequencing the most valuable type-strain genomes for metagenomic binning, comparative biology and taxonomic classification.</title>
        <authorList>
            <person name="Goeker M."/>
        </authorList>
    </citation>
    <scope>NUCLEOTIDE SEQUENCE [LARGE SCALE GENOMIC DNA]</scope>
    <source>
        <strain evidence="6 7">DSM 45361</strain>
    </source>
</reference>
<feature type="domain" description="FAD dependent oxidoreductase" evidence="5">
    <location>
        <begin position="2"/>
        <end position="320"/>
    </location>
</feature>
<comment type="cofactor">
    <cofactor evidence="1">
        <name>FAD</name>
        <dbReference type="ChEBI" id="CHEBI:57692"/>
    </cofactor>
</comment>
<evidence type="ECO:0000256" key="3">
    <source>
        <dbReference type="ARBA" id="ARBA00022630"/>
    </source>
</evidence>
<sequence length="338" mass="34460">MIIVGSGVAGASVAWHLAKAGVSVQVVDAGREGAATAAGAGIVSPWTSRRHEGYPLAEAAGAYYPELAAAVPGTSYEVVGGLVVSASPDELDEAEQRLAGRPAGAVTRLTPEQARELFPPLAPSLAAVHVSRAGRVDGRRLRSALLAASGAELISGRVTLDGGLRVDGVAHGADAVVLAAGAWTSELVDLPVAPQRGQISHFSLPGTDTASWPVVLPVSSHYLLAFPGSRVVAGATRETGSGFDHRVTAAGQAEVLSHALAVAPGLATATLLETRVGFRPASPDGEPLLGQLDENLYVATGFGPGGLTLAPYAGRLVADLVLGRDPGFDLTPYRPDRF</sequence>
<keyword evidence="7" id="KW-1185">Reference proteome</keyword>
<dbReference type="Gene3D" id="3.30.9.10">
    <property type="entry name" value="D-Amino Acid Oxidase, subunit A, domain 2"/>
    <property type="match status" value="1"/>
</dbReference>
<evidence type="ECO:0000256" key="2">
    <source>
        <dbReference type="ARBA" id="ARBA00009410"/>
    </source>
</evidence>
<gene>
    <name evidence="6" type="ORF">EV186_102846</name>
</gene>
<dbReference type="PANTHER" id="PTHR13847">
    <property type="entry name" value="SARCOSINE DEHYDROGENASE-RELATED"/>
    <property type="match status" value="1"/>
</dbReference>
<keyword evidence="3" id="KW-0285">Flavoprotein</keyword>
<comment type="similarity">
    <text evidence="2">Belongs to the DadA oxidoreductase family.</text>
</comment>
<evidence type="ECO:0000313" key="7">
    <source>
        <dbReference type="Proteomes" id="UP000295444"/>
    </source>
</evidence>
<dbReference type="EMBL" id="SNXZ01000002">
    <property type="protein sequence ID" value="TDQ00980.1"/>
    <property type="molecule type" value="Genomic_DNA"/>
</dbReference>
<dbReference type="Pfam" id="PF01266">
    <property type="entry name" value="DAO"/>
    <property type="match status" value="1"/>
</dbReference>
<dbReference type="SUPFAM" id="SSF54373">
    <property type="entry name" value="FAD-linked reductases, C-terminal domain"/>
    <property type="match status" value="1"/>
</dbReference>
<dbReference type="InterPro" id="IPR036188">
    <property type="entry name" value="FAD/NAD-bd_sf"/>
</dbReference>
<dbReference type="Proteomes" id="UP000295444">
    <property type="component" value="Unassembled WGS sequence"/>
</dbReference>
<evidence type="ECO:0000259" key="5">
    <source>
        <dbReference type="Pfam" id="PF01266"/>
    </source>
</evidence>
<dbReference type="PANTHER" id="PTHR13847:SF286">
    <property type="entry name" value="D-AMINO ACID DEHYDROGENASE"/>
    <property type="match status" value="1"/>
</dbReference>
<comment type="caution">
    <text evidence="6">The sequence shown here is derived from an EMBL/GenBank/DDBJ whole genome shotgun (WGS) entry which is preliminary data.</text>
</comment>
<proteinExistence type="inferred from homology"/>
<dbReference type="GO" id="GO:0016491">
    <property type="term" value="F:oxidoreductase activity"/>
    <property type="evidence" value="ECO:0007669"/>
    <property type="project" value="UniProtKB-KW"/>
</dbReference>
<dbReference type="GO" id="GO:0005737">
    <property type="term" value="C:cytoplasm"/>
    <property type="evidence" value="ECO:0007669"/>
    <property type="project" value="TreeGrafter"/>
</dbReference>
<organism evidence="6 7">
    <name type="scientific">Labedaea rhizosphaerae</name>
    <dbReference type="NCBI Taxonomy" id="598644"/>
    <lineage>
        <taxon>Bacteria</taxon>
        <taxon>Bacillati</taxon>
        <taxon>Actinomycetota</taxon>
        <taxon>Actinomycetes</taxon>
        <taxon>Pseudonocardiales</taxon>
        <taxon>Pseudonocardiaceae</taxon>
        <taxon>Labedaea</taxon>
    </lineage>
</organism>
<dbReference type="Gene3D" id="3.50.50.60">
    <property type="entry name" value="FAD/NAD(P)-binding domain"/>
    <property type="match status" value="1"/>
</dbReference>
<evidence type="ECO:0000256" key="1">
    <source>
        <dbReference type="ARBA" id="ARBA00001974"/>
    </source>
</evidence>
<keyword evidence="4" id="KW-0560">Oxidoreductase</keyword>
<protein>
    <submittedName>
        <fullName evidence="6">D-amino-acid dehydrogenase</fullName>
    </submittedName>
</protein>
<dbReference type="SUPFAM" id="SSF51971">
    <property type="entry name" value="Nucleotide-binding domain"/>
    <property type="match status" value="1"/>
</dbReference>